<dbReference type="Pfam" id="PF13739">
    <property type="entry name" value="PdaC"/>
    <property type="match status" value="2"/>
</dbReference>
<organism evidence="3 4">
    <name type="scientific">Clostridium malenominatum</name>
    <dbReference type="NCBI Taxonomy" id="1539"/>
    <lineage>
        <taxon>Bacteria</taxon>
        <taxon>Bacillati</taxon>
        <taxon>Bacillota</taxon>
        <taxon>Clostridia</taxon>
        <taxon>Eubacteriales</taxon>
        <taxon>Clostridiaceae</taxon>
        <taxon>Clostridium</taxon>
    </lineage>
</organism>
<feature type="domain" description="DUF3298" evidence="1">
    <location>
        <begin position="163"/>
        <end position="238"/>
    </location>
</feature>
<name>A0ABN1J7D4_9CLOT</name>
<evidence type="ECO:0000259" key="2">
    <source>
        <dbReference type="Pfam" id="PF13739"/>
    </source>
</evidence>
<dbReference type="InterPro" id="IPR037126">
    <property type="entry name" value="PdaC/RsiV-like_sf"/>
</dbReference>
<evidence type="ECO:0000313" key="3">
    <source>
        <dbReference type="EMBL" id="GAA0731049.1"/>
    </source>
</evidence>
<feature type="domain" description="Deacetylase PdaC" evidence="2">
    <location>
        <begin position="265"/>
        <end position="359"/>
    </location>
</feature>
<comment type="caution">
    <text evidence="3">The sequence shown here is derived from an EMBL/GenBank/DDBJ whole genome shotgun (WGS) entry which is preliminary data.</text>
</comment>
<evidence type="ECO:0008006" key="5">
    <source>
        <dbReference type="Google" id="ProtNLM"/>
    </source>
</evidence>
<sequence length="461" mass="52811">MKKTLAIAITAIVSIGAYKLDLFNIPKYKNEVVQAQAMAENKTPTISSKETKEDSKIFKSTIKIPIISGLKDGSSEKKLNELIVKDIEGFKNKVKSIAEEDNAKGILRNNYEVIIDYKEHYNKNNLISFTISYYSYTGGAHGNTTKKSYNIDIKTSEMASLWDLFSPDEEYEKIINDQIRETISNNPDEYYPEITNYFKGILPDQPFFIEDGFLVVYFGQYEIAPYSSGFKEFKIPFSSFKKGVNLKLNLKKDSPKIYSYVVTEKEVGYKGDIRIPQLNKLKDEKIQKELNEMFQNHGKEFGEKLKKDGMEYVVESKKLGFPLINYAADTNYKVHTLTSKLLSLTVVYNSYTGGAHGNYNVIPYNYDLITGKEIALNHLFKEGFDYKKAINEEIKKQIEVLNKDNHLIQGFESISEKQPFYIEGDNLVIYFQPYEIAPYAMGTPAFKIPFSSFGNNFVPVF</sequence>
<dbReference type="Gene3D" id="3.90.640.20">
    <property type="entry name" value="Heat-shock cognate protein, ATPase"/>
    <property type="match status" value="2"/>
</dbReference>
<dbReference type="Gene3D" id="3.30.565.40">
    <property type="entry name" value="Fervidobacterium nodosum Rt17-B1 like"/>
    <property type="match status" value="2"/>
</dbReference>
<evidence type="ECO:0000259" key="1">
    <source>
        <dbReference type="Pfam" id="PF11738"/>
    </source>
</evidence>
<accession>A0ABN1J7D4</accession>
<reference evidence="3 4" key="1">
    <citation type="journal article" date="2019" name="Int. J. Syst. Evol. Microbiol.">
        <title>The Global Catalogue of Microorganisms (GCM) 10K type strain sequencing project: providing services to taxonomists for standard genome sequencing and annotation.</title>
        <authorList>
            <consortium name="The Broad Institute Genomics Platform"/>
            <consortium name="The Broad Institute Genome Sequencing Center for Infectious Disease"/>
            <person name="Wu L."/>
            <person name="Ma J."/>
        </authorList>
    </citation>
    <scope>NUCLEOTIDE SEQUENCE [LARGE SCALE GENOMIC DNA]</scope>
    <source>
        <strain evidence="3 4">JCM 1405</strain>
    </source>
</reference>
<keyword evidence="4" id="KW-1185">Reference proteome</keyword>
<dbReference type="RefSeq" id="WP_343771511.1">
    <property type="nucleotide sequence ID" value="NZ_BAAACF010000012.1"/>
</dbReference>
<protein>
    <recommendedName>
        <fullName evidence="5">DUF3298/DUF4163 domain-containing protein</fullName>
    </recommendedName>
</protein>
<dbReference type="Proteomes" id="UP001500339">
    <property type="component" value="Unassembled WGS sequence"/>
</dbReference>
<dbReference type="InterPro" id="IPR025303">
    <property type="entry name" value="PdaC"/>
</dbReference>
<dbReference type="Pfam" id="PF11738">
    <property type="entry name" value="DUF3298"/>
    <property type="match status" value="2"/>
</dbReference>
<feature type="domain" description="Deacetylase PdaC" evidence="2">
    <location>
        <begin position="52"/>
        <end position="144"/>
    </location>
</feature>
<dbReference type="InterPro" id="IPR021729">
    <property type="entry name" value="DUF3298"/>
</dbReference>
<proteinExistence type="predicted"/>
<gene>
    <name evidence="3" type="ORF">GCM10008905_33040</name>
</gene>
<feature type="domain" description="DUF3298" evidence="1">
    <location>
        <begin position="379"/>
        <end position="451"/>
    </location>
</feature>
<dbReference type="EMBL" id="BAAACF010000012">
    <property type="protein sequence ID" value="GAA0731049.1"/>
    <property type="molecule type" value="Genomic_DNA"/>
</dbReference>
<evidence type="ECO:0000313" key="4">
    <source>
        <dbReference type="Proteomes" id="UP001500339"/>
    </source>
</evidence>